<dbReference type="InterPro" id="IPR011042">
    <property type="entry name" value="6-blade_b-propeller_TolB-like"/>
</dbReference>
<dbReference type="Pfam" id="PF06739">
    <property type="entry name" value="SBBP"/>
    <property type="match status" value="1"/>
</dbReference>
<dbReference type="InterPro" id="IPR050952">
    <property type="entry name" value="TRIM-NHL_E3_ligases"/>
</dbReference>
<dbReference type="InterPro" id="IPR010620">
    <property type="entry name" value="SBBP_repeat"/>
</dbReference>
<comment type="caution">
    <text evidence="1">The sequence shown here is derived from an EMBL/GenBank/DDBJ whole genome shotgun (WGS) entry which is preliminary data.</text>
</comment>
<dbReference type="Proteomes" id="UP000683360">
    <property type="component" value="Unassembled WGS sequence"/>
</dbReference>
<dbReference type="GO" id="GO:0043161">
    <property type="term" value="P:proteasome-mediated ubiquitin-dependent protein catabolic process"/>
    <property type="evidence" value="ECO:0007669"/>
    <property type="project" value="TreeGrafter"/>
</dbReference>
<dbReference type="Gene3D" id="2.120.10.30">
    <property type="entry name" value="TolB, C-terminal domain"/>
    <property type="match status" value="1"/>
</dbReference>
<protein>
    <submittedName>
        <fullName evidence="1">Uncharacterized protein</fullName>
    </submittedName>
</protein>
<dbReference type="OrthoDB" id="6043843at2759"/>
<organism evidence="1 2">
    <name type="scientific">Mytilus edulis</name>
    <name type="common">Blue mussel</name>
    <dbReference type="NCBI Taxonomy" id="6550"/>
    <lineage>
        <taxon>Eukaryota</taxon>
        <taxon>Metazoa</taxon>
        <taxon>Spiralia</taxon>
        <taxon>Lophotrochozoa</taxon>
        <taxon>Mollusca</taxon>
        <taxon>Bivalvia</taxon>
        <taxon>Autobranchia</taxon>
        <taxon>Pteriomorphia</taxon>
        <taxon>Mytilida</taxon>
        <taxon>Mytiloidea</taxon>
        <taxon>Mytilidae</taxon>
        <taxon>Mytilinae</taxon>
        <taxon>Mytilus</taxon>
    </lineage>
</organism>
<dbReference type="AlphaFoldDB" id="A0A8S3UK71"/>
<dbReference type="SUPFAM" id="SSF63825">
    <property type="entry name" value="YWTD domain"/>
    <property type="match status" value="1"/>
</dbReference>
<dbReference type="GO" id="GO:0061630">
    <property type="term" value="F:ubiquitin protein ligase activity"/>
    <property type="evidence" value="ECO:0007669"/>
    <property type="project" value="TreeGrafter"/>
</dbReference>
<sequence length="332" mass="37623">MVALPTKNIDNLTLTLQKRINTKIYDKIRVFKSDGSKDFEIKDIGGTFDVVFIGDDSIAVTSGESNKINIIDLKTHKLKKSIKVDSYTGGVTYKNGHLIYCAREKGIQMLSLNNGTITNVSSTKLPDYAYVTTFGDKLIYTNRNNHSVTCCDYHGNILWTFCDQSLLLDPAGISVDNDGNVYVAGYLTGNVVVISPDGQRCRQILTREDGLSDPWTLHYDISTNELLVANESDEAFLRYNERQSEDINYDCQSEDVWNDYQSEKNKKNEMNIRHDCQSEDVRCSLKVSGRCDLMSIRRCGLQFYKEKWLDCQSGDVVKLSIMICGLKLNEEM</sequence>
<dbReference type="PANTHER" id="PTHR24104">
    <property type="entry name" value="E3 UBIQUITIN-PROTEIN LIGASE NHLRC1-RELATED"/>
    <property type="match status" value="1"/>
</dbReference>
<keyword evidence="2" id="KW-1185">Reference proteome</keyword>
<evidence type="ECO:0000313" key="1">
    <source>
        <dbReference type="EMBL" id="CAG2241606.1"/>
    </source>
</evidence>
<evidence type="ECO:0000313" key="2">
    <source>
        <dbReference type="Proteomes" id="UP000683360"/>
    </source>
</evidence>
<dbReference type="GO" id="GO:0000209">
    <property type="term" value="P:protein polyubiquitination"/>
    <property type="evidence" value="ECO:0007669"/>
    <property type="project" value="TreeGrafter"/>
</dbReference>
<reference evidence="1" key="1">
    <citation type="submission" date="2021-03" db="EMBL/GenBank/DDBJ databases">
        <authorList>
            <person name="Bekaert M."/>
        </authorList>
    </citation>
    <scope>NUCLEOTIDE SEQUENCE</scope>
</reference>
<proteinExistence type="predicted"/>
<accession>A0A8S3UK71</accession>
<dbReference type="EMBL" id="CAJPWZ010002591">
    <property type="protein sequence ID" value="CAG2241606.1"/>
    <property type="molecule type" value="Genomic_DNA"/>
</dbReference>
<name>A0A8S3UK71_MYTED</name>
<dbReference type="PANTHER" id="PTHR24104:SF54">
    <property type="entry name" value="E3 UBIQUITIN-PROTEIN LIGASE TRIM32-LIKE"/>
    <property type="match status" value="1"/>
</dbReference>
<gene>
    <name evidence="1" type="ORF">MEDL_53819</name>
</gene>